<accession>F0F774</accession>
<organism evidence="1 2">
    <name type="scientific">Prevotella multiformis DSM 16608</name>
    <dbReference type="NCBI Taxonomy" id="888743"/>
    <lineage>
        <taxon>Bacteria</taxon>
        <taxon>Pseudomonadati</taxon>
        <taxon>Bacteroidota</taxon>
        <taxon>Bacteroidia</taxon>
        <taxon>Bacteroidales</taxon>
        <taxon>Prevotellaceae</taxon>
        <taxon>Prevotella</taxon>
    </lineage>
</organism>
<evidence type="ECO:0000313" key="1">
    <source>
        <dbReference type="EMBL" id="EGC19956.1"/>
    </source>
</evidence>
<protein>
    <submittedName>
        <fullName evidence="1">Uncharacterized protein</fullName>
    </submittedName>
</protein>
<dbReference type="EMBL" id="AEWX01000021">
    <property type="protein sequence ID" value="EGC19956.1"/>
    <property type="molecule type" value="Genomic_DNA"/>
</dbReference>
<dbReference type="STRING" id="888743.HMPREF9141_1441"/>
<dbReference type="HOGENOM" id="CLU_2701720_0_0_10"/>
<dbReference type="AlphaFoldDB" id="F0F774"/>
<gene>
    <name evidence="1" type="ORF">HMPREF9141_1441</name>
</gene>
<proteinExistence type="predicted"/>
<dbReference type="Proteomes" id="UP000005697">
    <property type="component" value="Unassembled WGS sequence"/>
</dbReference>
<evidence type="ECO:0000313" key="2">
    <source>
        <dbReference type="Proteomes" id="UP000005697"/>
    </source>
</evidence>
<comment type="caution">
    <text evidence="1">The sequence shown here is derived from an EMBL/GenBank/DDBJ whole genome shotgun (WGS) entry which is preliminary data.</text>
</comment>
<reference evidence="1 2" key="1">
    <citation type="submission" date="2011-01" db="EMBL/GenBank/DDBJ databases">
        <authorList>
            <person name="Muzny D."/>
            <person name="Qin X."/>
            <person name="Deng J."/>
            <person name="Jiang H."/>
            <person name="Liu Y."/>
            <person name="Qu J."/>
            <person name="Song X.-Z."/>
            <person name="Zhang L."/>
            <person name="Thornton R."/>
            <person name="Coyle M."/>
            <person name="Francisco L."/>
            <person name="Jackson L."/>
            <person name="Javaid M."/>
            <person name="Korchina V."/>
            <person name="Kovar C."/>
            <person name="Mata R."/>
            <person name="Mathew T."/>
            <person name="Ngo R."/>
            <person name="Nguyen L."/>
            <person name="Nguyen N."/>
            <person name="Okwuonu G."/>
            <person name="Ongeri F."/>
            <person name="Pham C."/>
            <person name="Simmons D."/>
            <person name="Wilczek-Boney K."/>
            <person name="Hale W."/>
            <person name="Jakkamsetti A."/>
            <person name="Pham P."/>
            <person name="Ruth R."/>
            <person name="San Lucas F."/>
            <person name="Warren J."/>
            <person name="Zhang J."/>
            <person name="Zhao Z."/>
            <person name="Zhou C."/>
            <person name="Zhu D."/>
            <person name="Lee S."/>
            <person name="Bess C."/>
            <person name="Blankenburg K."/>
            <person name="Forbes L."/>
            <person name="Fu Q."/>
            <person name="Gubbala S."/>
            <person name="Hirani K."/>
            <person name="Jayaseelan J.C."/>
            <person name="Lara F."/>
            <person name="Munidasa M."/>
            <person name="Palculict T."/>
            <person name="Patil S."/>
            <person name="Pu L.-L."/>
            <person name="Saada N."/>
            <person name="Tang L."/>
            <person name="Weissenberger G."/>
            <person name="Zhu Y."/>
            <person name="Hemphill L."/>
            <person name="Shang Y."/>
            <person name="Youmans B."/>
            <person name="Ayvaz T."/>
            <person name="Ross M."/>
            <person name="Santibanez J."/>
            <person name="Aqrawi P."/>
            <person name="Gross S."/>
            <person name="Joshi V."/>
            <person name="Fowler G."/>
            <person name="Nazareth L."/>
            <person name="Reid J."/>
            <person name="Worley K."/>
            <person name="Petrosino J."/>
            <person name="Highlander S."/>
            <person name="Gibbs R."/>
        </authorList>
    </citation>
    <scope>NUCLEOTIDE SEQUENCE [LARGE SCALE GENOMIC DNA]</scope>
    <source>
        <strain evidence="1 2">DSM 16608</strain>
    </source>
</reference>
<sequence>MAVCKRQGYGQDSDCSASHVIPVCHLSDDNGRRLSMGLTYSIPAAKDSCMSSGQDKRPFSISKQTFTSSIRMV</sequence>
<keyword evidence="2" id="KW-1185">Reference proteome</keyword>
<name>F0F774_9BACT</name>